<feature type="transmembrane region" description="Helical" evidence="1">
    <location>
        <begin position="82"/>
        <end position="103"/>
    </location>
</feature>
<feature type="transmembrane region" description="Helical" evidence="1">
    <location>
        <begin position="28"/>
        <end position="47"/>
    </location>
</feature>
<name>A0A239H0W1_9PSED</name>
<evidence type="ECO:0000256" key="1">
    <source>
        <dbReference type="SAM" id="Phobius"/>
    </source>
</evidence>
<feature type="transmembrane region" description="Helical" evidence="1">
    <location>
        <begin position="200"/>
        <end position="222"/>
    </location>
</feature>
<keyword evidence="1" id="KW-0812">Transmembrane</keyword>
<dbReference type="AlphaFoldDB" id="A0A239H0W1"/>
<feature type="transmembrane region" description="Helical" evidence="1">
    <location>
        <begin position="53"/>
        <end position="75"/>
    </location>
</feature>
<gene>
    <name evidence="2" type="ORF">SAMN05444352_11423</name>
</gene>
<dbReference type="OrthoDB" id="6852448at2"/>
<dbReference type="Proteomes" id="UP000198407">
    <property type="component" value="Unassembled WGS sequence"/>
</dbReference>
<evidence type="ECO:0000313" key="2">
    <source>
        <dbReference type="EMBL" id="SNS73914.1"/>
    </source>
</evidence>
<reference evidence="3" key="1">
    <citation type="submission" date="2017-06" db="EMBL/GenBank/DDBJ databases">
        <authorList>
            <person name="Varghese N."/>
            <person name="Submissions S."/>
        </authorList>
    </citation>
    <scope>NUCLEOTIDE SEQUENCE [LARGE SCALE GENOMIC DNA]</scope>
    <source>
        <strain evidence="3">DSM 22348</strain>
    </source>
</reference>
<feature type="transmembrane region" description="Helical" evidence="1">
    <location>
        <begin position="115"/>
        <end position="132"/>
    </location>
</feature>
<feature type="transmembrane region" description="Helical" evidence="1">
    <location>
        <begin position="173"/>
        <end position="193"/>
    </location>
</feature>
<dbReference type="Gene3D" id="1.10.4160.10">
    <property type="entry name" value="Hydantoin permease"/>
    <property type="match status" value="1"/>
</dbReference>
<keyword evidence="3" id="KW-1185">Reference proteome</keyword>
<accession>A0A239H0W1</accession>
<protein>
    <submittedName>
        <fullName evidence="2">Uncharacterized protein</fullName>
    </submittedName>
</protein>
<feature type="transmembrane region" description="Helical" evidence="1">
    <location>
        <begin position="278"/>
        <end position="296"/>
    </location>
</feature>
<evidence type="ECO:0000313" key="3">
    <source>
        <dbReference type="Proteomes" id="UP000198407"/>
    </source>
</evidence>
<dbReference type="RefSeq" id="WP_042124098.1">
    <property type="nucleotide sequence ID" value="NZ_FZOL01000014.1"/>
</dbReference>
<keyword evidence="1" id="KW-0472">Membrane</keyword>
<keyword evidence="1" id="KW-1133">Transmembrane helix</keyword>
<organism evidence="2 3">
    <name type="scientific">Pseudomonas japonica</name>
    <dbReference type="NCBI Taxonomy" id="256466"/>
    <lineage>
        <taxon>Bacteria</taxon>
        <taxon>Pseudomonadati</taxon>
        <taxon>Pseudomonadota</taxon>
        <taxon>Gammaproteobacteria</taxon>
        <taxon>Pseudomonadales</taxon>
        <taxon>Pseudomonadaceae</taxon>
        <taxon>Pseudomonas</taxon>
    </lineage>
</organism>
<dbReference type="STRING" id="1215104.GCA_000730585_03294"/>
<feature type="transmembrane region" description="Helical" evidence="1">
    <location>
        <begin position="242"/>
        <end position="266"/>
    </location>
</feature>
<sequence>MNKAPASLPLESSDTTSRAADSHCRQTFLFWFTSNCLPATLAIGFIGPLLGLGFWHSTLAILAGVLLGSLAPAFLPAHQRLVLLPLCLLLPLLHLDALARIAVHLLPGQVLNWQLLALLLAAAIALPGPALLRRLQGLLAPLLIIVFALLSLAAALLLEADTAQRQLHFSREAFATQFAAAALWQASFTPLTGGQRQTTLYAGLVVPGLWLMSLGALLASAVPAVDTVVSLRLVGERFYPGLGTLAVLLGALPLLGAMALSGSTLVQRARNDKARGLLLADFVVAVLALYLGGLPIERIDTLLIRLLR</sequence>
<dbReference type="EMBL" id="FZOL01000014">
    <property type="protein sequence ID" value="SNS73914.1"/>
    <property type="molecule type" value="Genomic_DNA"/>
</dbReference>
<feature type="transmembrane region" description="Helical" evidence="1">
    <location>
        <begin position="139"/>
        <end position="158"/>
    </location>
</feature>
<proteinExistence type="predicted"/>